<sequence length="60" mass="6941">MKKKAREIRAYSKLAYKTFPGDARGHELLNQGLSSLNIRQPLIMVLIRLWRETISSRIAT</sequence>
<comment type="caution">
    <text evidence="1">The sequence shown here is derived from an EMBL/GenBank/DDBJ whole genome shotgun (WGS) entry which is preliminary data.</text>
</comment>
<proteinExistence type="predicted"/>
<name>A0A7Z0VPY8_9GAMM</name>
<protein>
    <submittedName>
        <fullName evidence="1">Uncharacterized protein</fullName>
    </submittedName>
</protein>
<reference evidence="1 2" key="1">
    <citation type="submission" date="2016-06" db="EMBL/GenBank/DDBJ databases">
        <title>Genome sequence of endosymbiont of Candidatus Endolucinida thiodiazotropha.</title>
        <authorList>
            <person name="Poehlein A."/>
            <person name="Koenig S."/>
            <person name="Heiden S.E."/>
            <person name="Thuermer A."/>
            <person name="Voget S."/>
            <person name="Daniel R."/>
            <person name="Markert S."/>
            <person name="Gros O."/>
            <person name="Schweder T."/>
        </authorList>
    </citation>
    <scope>NUCLEOTIDE SEQUENCE [LARGE SCALE GENOMIC DNA]</scope>
    <source>
        <strain evidence="1 2">COS</strain>
    </source>
</reference>
<organism evidence="1 2">
    <name type="scientific">Candidatus Thiodiazotropha endolucinida</name>
    <dbReference type="NCBI Taxonomy" id="1655433"/>
    <lineage>
        <taxon>Bacteria</taxon>
        <taxon>Pseudomonadati</taxon>
        <taxon>Pseudomonadota</taxon>
        <taxon>Gammaproteobacteria</taxon>
        <taxon>Chromatiales</taxon>
        <taxon>Sedimenticolaceae</taxon>
        <taxon>Candidatus Thiodiazotropha</taxon>
    </lineage>
</organism>
<gene>
    <name evidence="1" type="ORF">CODIS_02300</name>
</gene>
<dbReference type="EMBL" id="MARB01000001">
    <property type="protein sequence ID" value="ODJ89670.1"/>
    <property type="molecule type" value="Genomic_DNA"/>
</dbReference>
<evidence type="ECO:0000313" key="1">
    <source>
        <dbReference type="EMBL" id="ODJ89670.1"/>
    </source>
</evidence>
<evidence type="ECO:0000313" key="2">
    <source>
        <dbReference type="Proteomes" id="UP000094769"/>
    </source>
</evidence>
<accession>A0A7Z0VPY8</accession>
<dbReference type="Proteomes" id="UP000094769">
    <property type="component" value="Unassembled WGS sequence"/>
</dbReference>
<dbReference type="AlphaFoldDB" id="A0A7Z0VPY8"/>
<keyword evidence="2" id="KW-1185">Reference proteome</keyword>